<organism evidence="2 3">
    <name type="scientific">Orlajensenia leifsoniae</name>
    <dbReference type="NCBI Taxonomy" id="2561933"/>
    <lineage>
        <taxon>Bacteria</taxon>
        <taxon>Bacillati</taxon>
        <taxon>Actinomycetota</taxon>
        <taxon>Actinomycetes</taxon>
        <taxon>Micrococcales</taxon>
        <taxon>Microbacteriaceae</taxon>
        <taxon>Orlajensenia</taxon>
    </lineage>
</organism>
<keyword evidence="1" id="KW-0812">Transmembrane</keyword>
<dbReference type="EMBL" id="SPQZ01000010">
    <property type="protein sequence ID" value="TFV94040.1"/>
    <property type="molecule type" value="Genomic_DNA"/>
</dbReference>
<evidence type="ECO:0000313" key="3">
    <source>
        <dbReference type="Proteomes" id="UP000298127"/>
    </source>
</evidence>
<evidence type="ECO:0000256" key="1">
    <source>
        <dbReference type="SAM" id="Phobius"/>
    </source>
</evidence>
<dbReference type="AlphaFoldDB" id="A0A4Y9QP72"/>
<keyword evidence="1" id="KW-0472">Membrane</keyword>
<feature type="transmembrane region" description="Helical" evidence="1">
    <location>
        <begin position="21"/>
        <end position="43"/>
    </location>
</feature>
<dbReference type="RefSeq" id="WP_135121731.1">
    <property type="nucleotide sequence ID" value="NZ_SPQZ01000010.1"/>
</dbReference>
<gene>
    <name evidence="2" type="ORF">E4M00_17315</name>
</gene>
<name>A0A4Y9QP72_9MICO</name>
<keyword evidence="1" id="KW-1133">Transmembrane helix</keyword>
<reference evidence="2 3" key="1">
    <citation type="journal article" date="2018" name="J. Microbiol.">
        <title>Leifsonia flava sp. nov., a novel actinobacterium isolated from the rhizosphere of Aquilegia viridiflora.</title>
        <authorList>
            <person name="Cai Y."/>
            <person name="Tao W.Z."/>
            <person name="Ma Y.J."/>
            <person name="Cheng J."/>
            <person name="Zhang M.Y."/>
            <person name="Zhang Y.X."/>
        </authorList>
    </citation>
    <scope>NUCLEOTIDE SEQUENCE [LARGE SCALE GENOMIC DNA]</scope>
    <source>
        <strain evidence="2 3">SYP-B2174</strain>
    </source>
</reference>
<keyword evidence="3" id="KW-1185">Reference proteome</keyword>
<dbReference type="InterPro" id="IPR025443">
    <property type="entry name" value="DUF4307"/>
</dbReference>
<accession>A0A4Y9QP72</accession>
<dbReference type="Proteomes" id="UP000298127">
    <property type="component" value="Unassembled WGS sequence"/>
</dbReference>
<evidence type="ECO:0000313" key="2">
    <source>
        <dbReference type="EMBL" id="TFV94040.1"/>
    </source>
</evidence>
<sequence>MTTQLDARYGRTHSRKRRDGWIIGIVAAAFVVVFGAWVIWAGLDGAKPTIEAQDTKHSIIDSRTVSVTFEVSMPAGTKASCAVQALNEDFSIVGWKVVDIPAASVYTRSFTEEVRTSRQSNTGLISSCWAT</sequence>
<dbReference type="Pfam" id="PF14155">
    <property type="entry name" value="DUF4307"/>
    <property type="match status" value="1"/>
</dbReference>
<protein>
    <submittedName>
        <fullName evidence="2">DUF4307 domain-containing protein</fullName>
    </submittedName>
</protein>
<comment type="caution">
    <text evidence="2">The sequence shown here is derived from an EMBL/GenBank/DDBJ whole genome shotgun (WGS) entry which is preliminary data.</text>
</comment>
<proteinExistence type="predicted"/>